<dbReference type="PIRSF" id="PIRSF006603">
    <property type="entry name" value="DinF"/>
    <property type="match status" value="1"/>
</dbReference>
<dbReference type="Pfam" id="PF01554">
    <property type="entry name" value="MatE"/>
    <property type="match status" value="2"/>
</dbReference>
<keyword evidence="10" id="KW-1185">Reference proteome</keyword>
<feature type="transmembrane region" description="Helical" evidence="8">
    <location>
        <begin position="420"/>
        <end position="440"/>
    </location>
</feature>
<evidence type="ECO:0000256" key="8">
    <source>
        <dbReference type="SAM" id="Phobius"/>
    </source>
</evidence>
<feature type="transmembrane region" description="Helical" evidence="8">
    <location>
        <begin position="206"/>
        <end position="224"/>
    </location>
</feature>
<dbReference type="PANTHER" id="PTHR42893">
    <property type="entry name" value="PROTEIN DETOXIFICATION 44, CHLOROPLASTIC-RELATED"/>
    <property type="match status" value="1"/>
</dbReference>
<dbReference type="InterPro" id="IPR002528">
    <property type="entry name" value="MATE_fam"/>
</dbReference>
<reference evidence="10" key="1">
    <citation type="submission" date="2016-10" db="EMBL/GenBank/DDBJ databases">
        <authorList>
            <person name="Varghese N."/>
            <person name="Submissions S."/>
        </authorList>
    </citation>
    <scope>NUCLEOTIDE SEQUENCE [LARGE SCALE GENOMIC DNA]</scope>
    <source>
        <strain evidence="10">KPR-1</strain>
    </source>
</reference>
<dbReference type="EMBL" id="FNQV01000004">
    <property type="protein sequence ID" value="SEA07697.1"/>
    <property type="molecule type" value="Genomic_DNA"/>
</dbReference>
<feature type="transmembrane region" description="Helical" evidence="8">
    <location>
        <begin position="324"/>
        <end position="344"/>
    </location>
</feature>
<feature type="transmembrane region" description="Helical" evidence="8">
    <location>
        <begin position="283"/>
        <end position="303"/>
    </location>
</feature>
<sequence length="452" mass="45872">MNTPNPPHEVQGSQPPAPIHRQILSLALPALGALIAEPIFVLADSAMVGHLGLHELAGLSLASTILMTVVGLCVFLAYATTAATARKAGAGDRPGAVRDGIDGMWLALLLGLILTAALLAFGSPLARAFNPDPLTLPHALAYLRASAPGIPGMLLVLAATGVLRGLLDTKTPLIVASIGAVANIGANAALIYGLRMGVAGSGLGTALVQTAMGLALATIVGIKARKLGVTLGPRGTGLLASTKSGVPLLIRTAALRLALLATVATATALGPVVLASHQIVNSVWGLTAFALDALAIAAQALVAQGLGASDADRVRSMLRIMVRWGLAAGAVIGIVIAAGAWLIVPLFTSSPEVRAAAVGGLIVIGILMPLAGYVFVLDGVLIGAGDGRFLAWAGILTLVAYLPALWFVSRFAPGGTWGVIWLWIAMAGVFMAARAVVLGLRSRGTAWMRLGI</sequence>
<feature type="transmembrane region" description="Helical" evidence="8">
    <location>
        <begin position="104"/>
        <end position="125"/>
    </location>
</feature>
<accession>A0A1H3Y7P1</accession>
<evidence type="ECO:0000256" key="4">
    <source>
        <dbReference type="ARBA" id="ARBA00022475"/>
    </source>
</evidence>
<feature type="transmembrane region" description="Helical" evidence="8">
    <location>
        <begin position="356"/>
        <end position="377"/>
    </location>
</feature>
<dbReference type="NCBIfam" id="TIGR00797">
    <property type="entry name" value="matE"/>
    <property type="match status" value="1"/>
</dbReference>
<feature type="transmembrane region" description="Helical" evidence="8">
    <location>
        <begin position="61"/>
        <end position="83"/>
    </location>
</feature>
<dbReference type="Proteomes" id="UP000199288">
    <property type="component" value="Unassembled WGS sequence"/>
</dbReference>
<dbReference type="RefSeq" id="WP_261977026.1">
    <property type="nucleotide sequence ID" value="NZ_FNQV01000004.1"/>
</dbReference>
<evidence type="ECO:0000256" key="2">
    <source>
        <dbReference type="ARBA" id="ARBA00010199"/>
    </source>
</evidence>
<proteinExistence type="inferred from homology"/>
<feature type="transmembrane region" description="Helical" evidence="8">
    <location>
        <begin position="23"/>
        <end position="41"/>
    </location>
</feature>
<evidence type="ECO:0000313" key="10">
    <source>
        <dbReference type="Proteomes" id="UP000199288"/>
    </source>
</evidence>
<dbReference type="GO" id="GO:0042910">
    <property type="term" value="F:xenobiotic transmembrane transporter activity"/>
    <property type="evidence" value="ECO:0007669"/>
    <property type="project" value="InterPro"/>
</dbReference>
<comment type="similarity">
    <text evidence="2">Belongs to the multi antimicrobial extrusion (MATE) (TC 2.A.66.1) family.</text>
</comment>
<keyword evidence="7 8" id="KW-0472">Membrane</keyword>
<evidence type="ECO:0000256" key="7">
    <source>
        <dbReference type="ARBA" id="ARBA00023136"/>
    </source>
</evidence>
<comment type="subcellular location">
    <subcellularLocation>
        <location evidence="1">Cell membrane</location>
        <topology evidence="1">Multi-pass membrane protein</topology>
    </subcellularLocation>
</comment>
<feature type="transmembrane region" description="Helical" evidence="8">
    <location>
        <begin position="145"/>
        <end position="166"/>
    </location>
</feature>
<keyword evidence="6 8" id="KW-1133">Transmembrane helix</keyword>
<feature type="transmembrane region" description="Helical" evidence="8">
    <location>
        <begin position="173"/>
        <end position="194"/>
    </location>
</feature>
<feature type="transmembrane region" description="Helical" evidence="8">
    <location>
        <begin position="257"/>
        <end position="277"/>
    </location>
</feature>
<keyword evidence="4" id="KW-1003">Cell membrane</keyword>
<evidence type="ECO:0000256" key="1">
    <source>
        <dbReference type="ARBA" id="ARBA00004651"/>
    </source>
</evidence>
<keyword evidence="5 8" id="KW-0812">Transmembrane</keyword>
<evidence type="ECO:0000256" key="3">
    <source>
        <dbReference type="ARBA" id="ARBA00022448"/>
    </source>
</evidence>
<dbReference type="GO" id="GO:0005886">
    <property type="term" value="C:plasma membrane"/>
    <property type="evidence" value="ECO:0007669"/>
    <property type="project" value="UniProtKB-SubCell"/>
</dbReference>
<protein>
    <submittedName>
        <fullName evidence="9">Putative efflux protein, MATE family</fullName>
    </submittedName>
</protein>
<evidence type="ECO:0000313" key="9">
    <source>
        <dbReference type="EMBL" id="SEA07697.1"/>
    </source>
</evidence>
<dbReference type="InterPro" id="IPR044644">
    <property type="entry name" value="DinF-like"/>
</dbReference>
<dbReference type="PANTHER" id="PTHR42893:SF46">
    <property type="entry name" value="PROTEIN DETOXIFICATION 44, CHLOROPLASTIC"/>
    <property type="match status" value="1"/>
</dbReference>
<evidence type="ECO:0000256" key="6">
    <source>
        <dbReference type="ARBA" id="ARBA00022989"/>
    </source>
</evidence>
<dbReference type="AlphaFoldDB" id="A0A1H3Y7P1"/>
<name>A0A1H3Y7P1_9ACTO</name>
<organism evidence="9 10">
    <name type="scientific">Bowdeniella nasicola</name>
    <dbReference type="NCBI Taxonomy" id="208480"/>
    <lineage>
        <taxon>Bacteria</taxon>
        <taxon>Bacillati</taxon>
        <taxon>Actinomycetota</taxon>
        <taxon>Actinomycetes</taxon>
        <taxon>Actinomycetales</taxon>
        <taxon>Actinomycetaceae</taxon>
        <taxon>Bowdeniella</taxon>
    </lineage>
</organism>
<feature type="transmembrane region" description="Helical" evidence="8">
    <location>
        <begin position="389"/>
        <end position="408"/>
    </location>
</feature>
<dbReference type="InterPro" id="IPR048279">
    <property type="entry name" value="MdtK-like"/>
</dbReference>
<evidence type="ECO:0000256" key="5">
    <source>
        <dbReference type="ARBA" id="ARBA00022692"/>
    </source>
</evidence>
<keyword evidence="3" id="KW-0813">Transport</keyword>
<dbReference type="GO" id="GO:0015297">
    <property type="term" value="F:antiporter activity"/>
    <property type="evidence" value="ECO:0007669"/>
    <property type="project" value="InterPro"/>
</dbReference>
<gene>
    <name evidence="9" type="ORF">SAMN02910418_00885</name>
</gene>